<dbReference type="RefSeq" id="WP_203986708.1">
    <property type="nucleotide sequence ID" value="NZ_BOPG01000004.1"/>
</dbReference>
<accession>A0A8J3Z0D4</accession>
<dbReference type="AlphaFoldDB" id="A0A8J3Z0D4"/>
<dbReference type="SUPFAM" id="SSF52980">
    <property type="entry name" value="Restriction endonuclease-like"/>
    <property type="match status" value="1"/>
</dbReference>
<comment type="caution">
    <text evidence="2">The sequence shown here is derived from an EMBL/GenBank/DDBJ whole genome shotgun (WGS) entry which is preliminary data.</text>
</comment>
<dbReference type="InterPro" id="IPR018547">
    <property type="entry name" value="AbiEi_C"/>
</dbReference>
<gene>
    <name evidence="2" type="ORF">Vau01_005260</name>
</gene>
<evidence type="ECO:0000313" key="2">
    <source>
        <dbReference type="EMBL" id="GIJ53010.1"/>
    </source>
</evidence>
<proteinExistence type="predicted"/>
<dbReference type="Pfam" id="PF09407">
    <property type="entry name" value="AbiEi_1"/>
    <property type="match status" value="1"/>
</dbReference>
<organism evidence="2 3">
    <name type="scientific">Virgisporangium aurantiacum</name>
    <dbReference type="NCBI Taxonomy" id="175570"/>
    <lineage>
        <taxon>Bacteria</taxon>
        <taxon>Bacillati</taxon>
        <taxon>Actinomycetota</taxon>
        <taxon>Actinomycetes</taxon>
        <taxon>Micromonosporales</taxon>
        <taxon>Micromonosporaceae</taxon>
        <taxon>Virgisporangium</taxon>
    </lineage>
</organism>
<keyword evidence="3" id="KW-1185">Reference proteome</keyword>
<evidence type="ECO:0000313" key="3">
    <source>
        <dbReference type="Proteomes" id="UP000612585"/>
    </source>
</evidence>
<dbReference type="Proteomes" id="UP000612585">
    <property type="component" value="Unassembled WGS sequence"/>
</dbReference>
<evidence type="ECO:0000259" key="1">
    <source>
        <dbReference type="Pfam" id="PF09407"/>
    </source>
</evidence>
<dbReference type="EMBL" id="BOPG01000004">
    <property type="protein sequence ID" value="GIJ53010.1"/>
    <property type="molecule type" value="Genomic_DNA"/>
</dbReference>
<reference evidence="2" key="1">
    <citation type="submission" date="2021-01" db="EMBL/GenBank/DDBJ databases">
        <title>Whole genome shotgun sequence of Virgisporangium aurantiacum NBRC 16421.</title>
        <authorList>
            <person name="Komaki H."/>
            <person name="Tamura T."/>
        </authorList>
    </citation>
    <scope>NUCLEOTIDE SEQUENCE</scope>
    <source>
        <strain evidence="2">NBRC 16421</strain>
    </source>
</reference>
<feature type="domain" description="AbiEi antitoxin C-terminal" evidence="1">
    <location>
        <begin position="60"/>
        <end position="174"/>
    </location>
</feature>
<protein>
    <recommendedName>
        <fullName evidence="1">AbiEi antitoxin C-terminal domain-containing protein</fullName>
    </recommendedName>
</protein>
<sequence length="284" mass="31250">MTGKLYLYRDIVTANVSRERLRTAVDKDVVTRLSRGVYTSGDQRPSRLRALFVRLPEGIVLGHESAARVYGFGGPGPIDDPVHVIVPAGTVRPRIRGVACHEAVLPVAAPILIDGIPCAPPARCAVDLARHATRFGGIAVLDAALRSGTCTADDLADEVLLHDGLRGVCRVRELVRLADGRAECAQESHLRLLIIDAGLQAPEPQVWVHDSSGRPVYRIDLAYRERRVGLEYDGRSHLTPDRLTADRSRMNWLGNRGWTMRHFTARDLYQHPAITAAEVRAALE</sequence>
<dbReference type="InterPro" id="IPR011335">
    <property type="entry name" value="Restrct_endonuc-II-like"/>
</dbReference>
<name>A0A8J3Z0D4_9ACTN</name>